<dbReference type="SMART" id="SM00220">
    <property type="entry name" value="S_TKc"/>
    <property type="match status" value="1"/>
</dbReference>
<feature type="domain" description="Protein kinase" evidence="2">
    <location>
        <begin position="136"/>
        <end position="414"/>
    </location>
</feature>
<feature type="compositionally biased region" description="Polar residues" evidence="1">
    <location>
        <begin position="70"/>
        <end position="80"/>
    </location>
</feature>
<dbReference type="PROSITE" id="PS00108">
    <property type="entry name" value="PROTEIN_KINASE_ST"/>
    <property type="match status" value="1"/>
</dbReference>
<dbReference type="InterPro" id="IPR001245">
    <property type="entry name" value="Ser-Thr/Tyr_kinase_cat_dom"/>
</dbReference>
<dbReference type="InterPro" id="IPR008271">
    <property type="entry name" value="Ser/Thr_kinase_AS"/>
</dbReference>
<reference evidence="3 4" key="1">
    <citation type="submission" date="2020-01" db="EMBL/GenBank/DDBJ databases">
        <authorList>
            <person name="Gupta K D."/>
        </authorList>
    </citation>
    <scope>NUCLEOTIDE SEQUENCE [LARGE SCALE GENOMIC DNA]</scope>
</reference>
<accession>A0A8S0WRD4</accession>
<dbReference type="PANTHER" id="PTHR44329">
    <property type="entry name" value="SERINE/THREONINE-PROTEIN KINASE TNNI3K-RELATED"/>
    <property type="match status" value="1"/>
</dbReference>
<dbReference type="Gene3D" id="1.10.510.10">
    <property type="entry name" value="Transferase(Phosphotransferase) domain 1"/>
    <property type="match status" value="1"/>
</dbReference>
<dbReference type="OrthoDB" id="4062651at2759"/>
<evidence type="ECO:0000313" key="3">
    <source>
        <dbReference type="EMBL" id="CAA7263582.1"/>
    </source>
</evidence>
<name>A0A8S0WRD4_CYCAE</name>
<dbReference type="InterPro" id="IPR051681">
    <property type="entry name" value="Ser/Thr_Kinases-Pseudokinases"/>
</dbReference>
<feature type="compositionally biased region" description="Low complexity" evidence="1">
    <location>
        <begin position="103"/>
        <end position="121"/>
    </location>
</feature>
<dbReference type="SUPFAM" id="SSF56112">
    <property type="entry name" value="Protein kinase-like (PK-like)"/>
    <property type="match status" value="1"/>
</dbReference>
<dbReference type="InterPro" id="IPR011009">
    <property type="entry name" value="Kinase-like_dom_sf"/>
</dbReference>
<gene>
    <name evidence="3" type="ORF">AAE3_LOCUS5774</name>
</gene>
<sequence length="417" mass="46512">MPIESPVVDEGGVSEDLEASIGRMLALHSPHPRPVLRSRARALTIVTSPEGLQQDVQSDYGPMQYHRPYRSQQSVSTRLSAPNLRIEVRPKIRVTSPSPPPASESATPQSQSPATPASTLSSPIAGVVDLTKYVTTVSPYAVAQGGLSDIYKGDWYKRESEDGEEKVVVVAIKLLRILTKKDQDGLRARKRLNREVYVWHRLEHPNIIKLFGTSYHMSGRPAMVMQWYENGSAAEYLSKKNPEADRVRLILDVARGLEYLHTHKPPIVHADLKGNNVLITDEGRAAICDFGLSQLVEDLGRPTGFTLSNQDVGPLRWQAPEYLEEEGPARTTSDVWSFGCTAFELLTSRIPYEHRIRDAQVIKDMQNGITPAGTAGDLCLAFDPRVKYLLDRCWSFDPSERPNMTEVRTQLEEICAS</sequence>
<dbReference type="EMBL" id="CACVBS010000040">
    <property type="protein sequence ID" value="CAA7263582.1"/>
    <property type="molecule type" value="Genomic_DNA"/>
</dbReference>
<dbReference type="GO" id="GO:0004674">
    <property type="term" value="F:protein serine/threonine kinase activity"/>
    <property type="evidence" value="ECO:0007669"/>
    <property type="project" value="TreeGrafter"/>
</dbReference>
<feature type="region of interest" description="Disordered" evidence="1">
    <location>
        <begin position="53"/>
        <end position="121"/>
    </location>
</feature>
<organism evidence="3 4">
    <name type="scientific">Cyclocybe aegerita</name>
    <name type="common">Black poplar mushroom</name>
    <name type="synonym">Agrocybe aegerita</name>
    <dbReference type="NCBI Taxonomy" id="1973307"/>
    <lineage>
        <taxon>Eukaryota</taxon>
        <taxon>Fungi</taxon>
        <taxon>Dikarya</taxon>
        <taxon>Basidiomycota</taxon>
        <taxon>Agaricomycotina</taxon>
        <taxon>Agaricomycetes</taxon>
        <taxon>Agaricomycetidae</taxon>
        <taxon>Agaricales</taxon>
        <taxon>Agaricineae</taxon>
        <taxon>Bolbitiaceae</taxon>
        <taxon>Cyclocybe</taxon>
    </lineage>
</organism>
<proteinExistence type="predicted"/>
<dbReference type="Pfam" id="PF07714">
    <property type="entry name" value="PK_Tyr_Ser-Thr"/>
    <property type="match status" value="1"/>
</dbReference>
<dbReference type="AlphaFoldDB" id="A0A8S0WRD4"/>
<protein>
    <recommendedName>
        <fullName evidence="2">Protein kinase domain-containing protein</fullName>
    </recommendedName>
</protein>
<evidence type="ECO:0000259" key="2">
    <source>
        <dbReference type="PROSITE" id="PS50011"/>
    </source>
</evidence>
<dbReference type="Proteomes" id="UP000467700">
    <property type="component" value="Unassembled WGS sequence"/>
</dbReference>
<evidence type="ECO:0000256" key="1">
    <source>
        <dbReference type="SAM" id="MobiDB-lite"/>
    </source>
</evidence>
<dbReference type="InterPro" id="IPR000719">
    <property type="entry name" value="Prot_kinase_dom"/>
</dbReference>
<dbReference type="PROSITE" id="PS50011">
    <property type="entry name" value="PROTEIN_KINASE_DOM"/>
    <property type="match status" value="1"/>
</dbReference>
<dbReference type="GO" id="GO:0005524">
    <property type="term" value="F:ATP binding"/>
    <property type="evidence" value="ECO:0007669"/>
    <property type="project" value="InterPro"/>
</dbReference>
<keyword evidence="4" id="KW-1185">Reference proteome</keyword>
<comment type="caution">
    <text evidence="3">The sequence shown here is derived from an EMBL/GenBank/DDBJ whole genome shotgun (WGS) entry which is preliminary data.</text>
</comment>
<evidence type="ECO:0000313" key="4">
    <source>
        <dbReference type="Proteomes" id="UP000467700"/>
    </source>
</evidence>